<feature type="compositionally biased region" description="Pro residues" evidence="1">
    <location>
        <begin position="12"/>
        <end position="24"/>
    </location>
</feature>
<name>A0A1C6SQU3_9ACTN</name>
<keyword evidence="2" id="KW-0472">Membrane</keyword>
<evidence type="ECO:0000256" key="2">
    <source>
        <dbReference type="SAM" id="Phobius"/>
    </source>
</evidence>
<evidence type="ECO:0000259" key="3">
    <source>
        <dbReference type="PROSITE" id="PS50943"/>
    </source>
</evidence>
<evidence type="ECO:0000313" key="5">
    <source>
        <dbReference type="Proteomes" id="UP000198959"/>
    </source>
</evidence>
<dbReference type="RefSeq" id="WP_091645323.1">
    <property type="nucleotide sequence ID" value="NZ_FMHW01000002.1"/>
</dbReference>
<dbReference type="OrthoDB" id="3364662at2"/>
<protein>
    <submittedName>
        <fullName evidence="4">Helix-turn-helix domain-containing protein</fullName>
    </submittedName>
</protein>
<dbReference type="InterPro" id="IPR010982">
    <property type="entry name" value="Lambda_DNA-bd_dom_sf"/>
</dbReference>
<dbReference type="Proteomes" id="UP000198959">
    <property type="component" value="Unassembled WGS sequence"/>
</dbReference>
<feature type="domain" description="HTH cro/C1-type" evidence="3">
    <location>
        <begin position="82"/>
        <end position="137"/>
    </location>
</feature>
<dbReference type="AlphaFoldDB" id="A0A1C6SQU3"/>
<dbReference type="EMBL" id="FMHW01000002">
    <property type="protein sequence ID" value="SCL31964.1"/>
    <property type="molecule type" value="Genomic_DNA"/>
</dbReference>
<dbReference type="PROSITE" id="PS50943">
    <property type="entry name" value="HTH_CROC1"/>
    <property type="match status" value="1"/>
</dbReference>
<dbReference type="Pfam" id="PF13560">
    <property type="entry name" value="HTH_31"/>
    <property type="match status" value="1"/>
</dbReference>
<keyword evidence="2" id="KW-0812">Transmembrane</keyword>
<dbReference type="SMART" id="SM00530">
    <property type="entry name" value="HTH_XRE"/>
    <property type="match status" value="1"/>
</dbReference>
<reference evidence="5" key="1">
    <citation type="submission" date="2016-06" db="EMBL/GenBank/DDBJ databases">
        <authorList>
            <person name="Varghese N."/>
            <person name="Submissions Spin"/>
        </authorList>
    </citation>
    <scope>NUCLEOTIDE SEQUENCE [LARGE SCALE GENOMIC DNA]</scope>
    <source>
        <strain evidence="5">DSM 43817</strain>
    </source>
</reference>
<proteinExistence type="predicted"/>
<evidence type="ECO:0000256" key="1">
    <source>
        <dbReference type="SAM" id="MobiDB-lite"/>
    </source>
</evidence>
<organism evidence="4 5">
    <name type="scientific">Micromonospora pallida</name>
    <dbReference type="NCBI Taxonomy" id="145854"/>
    <lineage>
        <taxon>Bacteria</taxon>
        <taxon>Bacillati</taxon>
        <taxon>Actinomycetota</taxon>
        <taxon>Actinomycetes</taxon>
        <taxon>Micromonosporales</taxon>
        <taxon>Micromonosporaceae</taxon>
        <taxon>Micromonospora</taxon>
    </lineage>
</organism>
<sequence>MRERPHDGPLPAAEPVPGARPPQPDGDRVPGPARPARAPLTRQQYAYGLIVALLVLVLLVVGDRPVSGTGRRVNDLPVGRRVAQWRVRRNMTQQQFADRLGKSKSWVDKVERGVRRLERVSSLREVAATLRIDLGVLLADQPDRPDPAAAGVEGVRTALARYHVEAPPEPVDVAALRVRLGHAEQSYRHARYPQLLALLPGLLDAVRAARAVRSDRATAALLVPVYGLTALALVKVDQGELAWLAADRGMAVALATGDPQVAAVATVSLAQALRHTDRRRSAMEAAVVAVHRLKSARSGARVDPSLVGTLLIQAALAAAGRGLDRDVRQLLDQAAEAARDVGAGDGGFGRAAVEAARVVAETTLGEVTAATVRHERLTAGDEWWWLPTEHRAAYLLDAARAYVLAGDMFRAGRTLLDAERTARGEVHDRPAVRGLVAVVARSADAPADLARLAATLHIT</sequence>
<dbReference type="CDD" id="cd00093">
    <property type="entry name" value="HTH_XRE"/>
    <property type="match status" value="1"/>
</dbReference>
<feature type="region of interest" description="Disordered" evidence="1">
    <location>
        <begin position="1"/>
        <end position="36"/>
    </location>
</feature>
<dbReference type="Gene3D" id="1.10.260.40">
    <property type="entry name" value="lambda repressor-like DNA-binding domains"/>
    <property type="match status" value="1"/>
</dbReference>
<evidence type="ECO:0000313" key="4">
    <source>
        <dbReference type="EMBL" id="SCL31964.1"/>
    </source>
</evidence>
<dbReference type="InterPro" id="IPR001387">
    <property type="entry name" value="Cro/C1-type_HTH"/>
</dbReference>
<feature type="transmembrane region" description="Helical" evidence="2">
    <location>
        <begin position="45"/>
        <end position="62"/>
    </location>
</feature>
<keyword evidence="2" id="KW-1133">Transmembrane helix</keyword>
<keyword evidence="5" id="KW-1185">Reference proteome</keyword>
<accession>A0A1C6SQU3</accession>
<gene>
    <name evidence="4" type="ORF">GA0074692_3212</name>
</gene>
<dbReference type="GO" id="GO:0003677">
    <property type="term" value="F:DNA binding"/>
    <property type="evidence" value="ECO:0007669"/>
    <property type="project" value="InterPro"/>
</dbReference>
<dbReference type="STRING" id="145854.GA0074692_3212"/>
<dbReference type="SUPFAM" id="SSF47413">
    <property type="entry name" value="lambda repressor-like DNA-binding domains"/>
    <property type="match status" value="1"/>
</dbReference>